<sequence>MTPPIAEPLAITGGEFGYISELLHRHTGIRLTPGKEAMVANRLDRRLRQLGMGSYSEYIRLLERPDQEAEVGYVVDRLTTNETFFFREAPHFGFLRDTVVPSHRGHRPLRLWSAASSTGEEAYTAAMVLADAAPATPWEIVGTDVSSRVVAVARRGVYPIAAAERIPRPLLRKYCRKGRDDYAGLMAIAPELRAKVTFLHANLMTDLRSLGRFDVILLRNVMIYFEAPTKHELVARVQEMLHPGGHLIVGHSESLSGITSRLRMVTPSVYRLDGDGRG</sequence>
<evidence type="ECO:0000256" key="3">
    <source>
        <dbReference type="ARBA" id="ARBA00022603"/>
    </source>
</evidence>
<dbReference type="InterPro" id="IPR036804">
    <property type="entry name" value="CheR_N_sf"/>
</dbReference>
<dbReference type="SUPFAM" id="SSF53335">
    <property type="entry name" value="S-adenosyl-L-methionine-dependent methyltransferases"/>
    <property type="match status" value="1"/>
</dbReference>
<dbReference type="RefSeq" id="WP_344862884.1">
    <property type="nucleotide sequence ID" value="NZ_BAAAUT010000040.1"/>
</dbReference>
<keyword evidence="4" id="KW-0808">Transferase</keyword>
<protein>
    <recommendedName>
        <fullName evidence="2">protein-glutamate O-methyltransferase</fullName>
        <ecNumber evidence="2">2.1.1.80</ecNumber>
    </recommendedName>
</protein>
<dbReference type="EMBL" id="BAAAUT010000040">
    <property type="protein sequence ID" value="GAA3150163.1"/>
    <property type="molecule type" value="Genomic_DNA"/>
</dbReference>
<evidence type="ECO:0000259" key="6">
    <source>
        <dbReference type="PROSITE" id="PS50123"/>
    </source>
</evidence>
<dbReference type="PANTHER" id="PTHR24422">
    <property type="entry name" value="CHEMOTAXIS PROTEIN METHYLTRANSFERASE"/>
    <property type="match status" value="1"/>
</dbReference>
<dbReference type="Pfam" id="PF03705">
    <property type="entry name" value="CheR_N"/>
    <property type="match status" value="1"/>
</dbReference>
<dbReference type="InterPro" id="IPR029063">
    <property type="entry name" value="SAM-dependent_MTases_sf"/>
</dbReference>
<evidence type="ECO:0000313" key="8">
    <source>
        <dbReference type="Proteomes" id="UP001500320"/>
    </source>
</evidence>
<feature type="domain" description="CheR-type methyltransferase" evidence="6">
    <location>
        <begin position="4"/>
        <end position="275"/>
    </location>
</feature>
<dbReference type="Gene3D" id="3.40.50.150">
    <property type="entry name" value="Vaccinia Virus protein VP39"/>
    <property type="match status" value="1"/>
</dbReference>
<accession>A0ABP6NJ95</accession>
<keyword evidence="3" id="KW-0489">Methyltransferase</keyword>
<dbReference type="PANTHER" id="PTHR24422:SF26">
    <property type="entry name" value="CHEMOTAXIS PROTEIN METHYLTRANSFERASE"/>
    <property type="match status" value="1"/>
</dbReference>
<gene>
    <name evidence="7" type="ORF">GCM10010466_46610</name>
</gene>
<dbReference type="InterPro" id="IPR022642">
    <property type="entry name" value="CheR_C"/>
</dbReference>
<dbReference type="SUPFAM" id="SSF47757">
    <property type="entry name" value="Chemotaxis receptor methyltransferase CheR, N-terminal domain"/>
    <property type="match status" value="1"/>
</dbReference>
<dbReference type="InterPro" id="IPR000780">
    <property type="entry name" value="CheR_MeTrfase"/>
</dbReference>
<evidence type="ECO:0000256" key="1">
    <source>
        <dbReference type="ARBA" id="ARBA00001541"/>
    </source>
</evidence>
<dbReference type="Proteomes" id="UP001500320">
    <property type="component" value="Unassembled WGS sequence"/>
</dbReference>
<dbReference type="Gene3D" id="1.10.155.10">
    <property type="entry name" value="Chemotaxis receptor methyltransferase CheR, N-terminal domain"/>
    <property type="match status" value="1"/>
</dbReference>
<keyword evidence="5" id="KW-0949">S-adenosyl-L-methionine</keyword>
<evidence type="ECO:0000256" key="4">
    <source>
        <dbReference type="ARBA" id="ARBA00022679"/>
    </source>
</evidence>
<keyword evidence="8" id="KW-1185">Reference proteome</keyword>
<evidence type="ECO:0000313" key="7">
    <source>
        <dbReference type="EMBL" id="GAA3150163.1"/>
    </source>
</evidence>
<dbReference type="CDD" id="cd02440">
    <property type="entry name" value="AdoMet_MTases"/>
    <property type="match status" value="1"/>
</dbReference>
<reference evidence="8" key="1">
    <citation type="journal article" date="2019" name="Int. J. Syst. Evol. Microbiol.">
        <title>The Global Catalogue of Microorganisms (GCM) 10K type strain sequencing project: providing services to taxonomists for standard genome sequencing and annotation.</title>
        <authorList>
            <consortium name="The Broad Institute Genomics Platform"/>
            <consortium name="The Broad Institute Genome Sequencing Center for Infectious Disease"/>
            <person name="Wu L."/>
            <person name="Ma J."/>
        </authorList>
    </citation>
    <scope>NUCLEOTIDE SEQUENCE [LARGE SCALE GENOMIC DNA]</scope>
    <source>
        <strain evidence="8">JCM 9373</strain>
    </source>
</reference>
<dbReference type="Pfam" id="PF01739">
    <property type="entry name" value="CheR"/>
    <property type="match status" value="1"/>
</dbReference>
<comment type="catalytic activity">
    <reaction evidence="1">
        <text>L-glutamyl-[protein] + S-adenosyl-L-methionine = [protein]-L-glutamate 5-O-methyl ester + S-adenosyl-L-homocysteine</text>
        <dbReference type="Rhea" id="RHEA:24452"/>
        <dbReference type="Rhea" id="RHEA-COMP:10208"/>
        <dbReference type="Rhea" id="RHEA-COMP:10311"/>
        <dbReference type="ChEBI" id="CHEBI:29973"/>
        <dbReference type="ChEBI" id="CHEBI:57856"/>
        <dbReference type="ChEBI" id="CHEBI:59789"/>
        <dbReference type="ChEBI" id="CHEBI:82795"/>
        <dbReference type="EC" id="2.1.1.80"/>
    </reaction>
</comment>
<evidence type="ECO:0000256" key="5">
    <source>
        <dbReference type="ARBA" id="ARBA00022691"/>
    </source>
</evidence>
<dbReference type="SMART" id="SM00138">
    <property type="entry name" value="MeTrc"/>
    <property type="match status" value="1"/>
</dbReference>
<dbReference type="PROSITE" id="PS50123">
    <property type="entry name" value="CHER"/>
    <property type="match status" value="1"/>
</dbReference>
<dbReference type="PIRSF" id="PIRSF000410">
    <property type="entry name" value="CheR"/>
    <property type="match status" value="1"/>
</dbReference>
<comment type="caution">
    <text evidence="7">The sequence shown here is derived from an EMBL/GenBank/DDBJ whole genome shotgun (WGS) entry which is preliminary data.</text>
</comment>
<dbReference type="PRINTS" id="PR00996">
    <property type="entry name" value="CHERMTFRASE"/>
</dbReference>
<evidence type="ECO:0000256" key="2">
    <source>
        <dbReference type="ARBA" id="ARBA00012534"/>
    </source>
</evidence>
<organism evidence="7 8">
    <name type="scientific">Planomonospora alba</name>
    <dbReference type="NCBI Taxonomy" id="161354"/>
    <lineage>
        <taxon>Bacteria</taxon>
        <taxon>Bacillati</taxon>
        <taxon>Actinomycetota</taxon>
        <taxon>Actinomycetes</taxon>
        <taxon>Streptosporangiales</taxon>
        <taxon>Streptosporangiaceae</taxon>
        <taxon>Planomonospora</taxon>
    </lineage>
</organism>
<proteinExistence type="predicted"/>
<dbReference type="EC" id="2.1.1.80" evidence="2"/>
<dbReference type="InterPro" id="IPR026024">
    <property type="entry name" value="Chemotaxis_MeTrfase_CheR"/>
</dbReference>
<dbReference type="InterPro" id="IPR022641">
    <property type="entry name" value="CheR_N"/>
</dbReference>
<dbReference type="InterPro" id="IPR050903">
    <property type="entry name" value="Bact_Chemotaxis_MeTrfase"/>
</dbReference>
<name>A0ABP6NJ95_9ACTN</name>